<dbReference type="STRING" id="360412.LARV_03645"/>
<sequence>MKSNKRVVYELKEDLTEADLERLRSAHTAALDCEMTGLNPNRDLLCLVQISDGADPTLIVKTQDWSKAANLRALLVDPAVTKIFHFAIMDCGFLLKYVGAMPVNVYCTKIASKLARTYSPEHGLAALVSELLDIEMDKSQQTTFWGSDELSERQLIYASRDVAYLIEIREKLEKILKKKGVLPTGTTYKELNSKCQAFIPTLTHLWVNGWDFGREDRSSVFGH</sequence>
<protein>
    <submittedName>
        <fullName evidence="2">Ribonuclease D</fullName>
    </submittedName>
</protein>
<dbReference type="AlphaFoldDB" id="A0A0S7BD77"/>
<dbReference type="GO" id="GO:0003676">
    <property type="term" value="F:nucleic acid binding"/>
    <property type="evidence" value="ECO:0007669"/>
    <property type="project" value="InterPro"/>
</dbReference>
<evidence type="ECO:0000313" key="2">
    <source>
        <dbReference type="EMBL" id="GAP15852.1"/>
    </source>
</evidence>
<dbReference type="PANTHER" id="PTHR47649:SF1">
    <property type="entry name" value="RIBONUCLEASE D"/>
    <property type="match status" value="1"/>
</dbReference>
<evidence type="ECO:0000259" key="1">
    <source>
        <dbReference type="SMART" id="SM00474"/>
    </source>
</evidence>
<dbReference type="GO" id="GO:0006139">
    <property type="term" value="P:nucleobase-containing compound metabolic process"/>
    <property type="evidence" value="ECO:0007669"/>
    <property type="project" value="InterPro"/>
</dbReference>
<keyword evidence="3" id="KW-1185">Reference proteome</keyword>
<dbReference type="PANTHER" id="PTHR47649">
    <property type="entry name" value="RIBONUCLEASE D"/>
    <property type="match status" value="1"/>
</dbReference>
<dbReference type="InterPro" id="IPR036397">
    <property type="entry name" value="RNaseH_sf"/>
</dbReference>
<evidence type="ECO:0000313" key="3">
    <source>
        <dbReference type="Proteomes" id="UP000055060"/>
    </source>
</evidence>
<dbReference type="Pfam" id="PF01612">
    <property type="entry name" value="DNA_pol_A_exo1"/>
    <property type="match status" value="1"/>
</dbReference>
<organism evidence="2">
    <name type="scientific">Longilinea arvoryzae</name>
    <dbReference type="NCBI Taxonomy" id="360412"/>
    <lineage>
        <taxon>Bacteria</taxon>
        <taxon>Bacillati</taxon>
        <taxon>Chloroflexota</taxon>
        <taxon>Anaerolineae</taxon>
        <taxon>Anaerolineales</taxon>
        <taxon>Anaerolineaceae</taxon>
        <taxon>Longilinea</taxon>
    </lineage>
</organism>
<dbReference type="Proteomes" id="UP000055060">
    <property type="component" value="Unassembled WGS sequence"/>
</dbReference>
<reference evidence="2" key="1">
    <citation type="submission" date="2015-07" db="EMBL/GenBank/DDBJ databases">
        <title>Draft Genome Sequences of Anaerolinea thermolimosa IMO-1, Bellilinea caldifistulae GOMI-1, Leptolinea tardivitalis YMTK-2, Levilinea saccharolytica KIBI-1,Longilinea arvoryzae KOME-1, Previously Described as Members of the Anaerolineaceae (Chloroflexi).</title>
        <authorList>
            <person name="Sekiguchi Y."/>
            <person name="Ohashi A."/>
            <person name="Matsuura N."/>
            <person name="Tourlousse M.D."/>
        </authorList>
    </citation>
    <scope>NUCLEOTIDE SEQUENCE [LARGE SCALE GENOMIC DNA]</scope>
    <source>
        <strain evidence="2">KOME-1</strain>
    </source>
</reference>
<feature type="domain" description="3'-5' exonuclease" evidence="1">
    <location>
        <begin position="11"/>
        <end position="177"/>
    </location>
</feature>
<dbReference type="InterPro" id="IPR051086">
    <property type="entry name" value="RNase_D-like"/>
</dbReference>
<dbReference type="SMART" id="SM00474">
    <property type="entry name" value="35EXOc"/>
    <property type="match status" value="1"/>
</dbReference>
<dbReference type="CDD" id="cd06142">
    <property type="entry name" value="RNaseD_exo"/>
    <property type="match status" value="1"/>
</dbReference>
<dbReference type="InterPro" id="IPR012337">
    <property type="entry name" value="RNaseH-like_sf"/>
</dbReference>
<dbReference type="OrthoDB" id="4224322at2"/>
<dbReference type="SUPFAM" id="SSF53098">
    <property type="entry name" value="Ribonuclease H-like"/>
    <property type="match status" value="1"/>
</dbReference>
<dbReference type="GO" id="GO:0008408">
    <property type="term" value="F:3'-5' exonuclease activity"/>
    <property type="evidence" value="ECO:0007669"/>
    <property type="project" value="InterPro"/>
</dbReference>
<accession>A0A0S7BD77</accession>
<dbReference type="InterPro" id="IPR002562">
    <property type="entry name" value="3'-5'_exonuclease_dom"/>
</dbReference>
<dbReference type="Gene3D" id="3.30.420.10">
    <property type="entry name" value="Ribonuclease H-like superfamily/Ribonuclease H"/>
    <property type="match status" value="1"/>
</dbReference>
<dbReference type="RefSeq" id="WP_075074994.1">
    <property type="nucleotide sequence ID" value="NZ_DF967972.1"/>
</dbReference>
<dbReference type="EMBL" id="DF967972">
    <property type="protein sequence ID" value="GAP15852.1"/>
    <property type="molecule type" value="Genomic_DNA"/>
</dbReference>
<gene>
    <name evidence="2" type="ORF">LARV_03645</name>
</gene>
<name>A0A0S7BD77_9CHLR</name>
<proteinExistence type="predicted"/>